<sequence>MMGVEDLAQMKSLSPGPPISFQKKLTLLEVYTHLRGERVGVNFGGGWGNLSTPDRASNFYPPVIGSLAYFKSSALDHVATQVYCNELLQLALVLSLLRVDPDSYLGYDVSDIGVNIHDLNVGTSWAYANSFTPHRTYVHPKNLDSILLNYEREMFEDLNALGRYNRINTRSPDVTAYLLNVDAPTSTADGGSNVEVPSVNVESRQSELTGAVILQDLPSSSRSGLSLLDQPFAAEKEHFLPGEELTQEFGVSSVDFNNIPNSTLWNMNQGDHYSNADVIN</sequence>
<organism evidence="1">
    <name type="scientific">Timema cristinae</name>
    <name type="common">Walking stick</name>
    <dbReference type="NCBI Taxonomy" id="61476"/>
    <lineage>
        <taxon>Eukaryota</taxon>
        <taxon>Metazoa</taxon>
        <taxon>Ecdysozoa</taxon>
        <taxon>Arthropoda</taxon>
        <taxon>Hexapoda</taxon>
        <taxon>Insecta</taxon>
        <taxon>Pterygota</taxon>
        <taxon>Neoptera</taxon>
        <taxon>Polyneoptera</taxon>
        <taxon>Phasmatodea</taxon>
        <taxon>Timematodea</taxon>
        <taxon>Timematoidea</taxon>
        <taxon>Timematidae</taxon>
        <taxon>Timema</taxon>
    </lineage>
</organism>
<proteinExistence type="predicted"/>
<dbReference type="EMBL" id="OC319862">
    <property type="protein sequence ID" value="CAD7406501.1"/>
    <property type="molecule type" value="Genomic_DNA"/>
</dbReference>
<protein>
    <submittedName>
        <fullName evidence="1">Uncharacterized protein</fullName>
    </submittedName>
</protein>
<dbReference type="AlphaFoldDB" id="A0A7R9D1Q7"/>
<accession>A0A7R9D1Q7</accession>
<reference evidence="1" key="1">
    <citation type="submission" date="2020-11" db="EMBL/GenBank/DDBJ databases">
        <authorList>
            <person name="Tran Van P."/>
        </authorList>
    </citation>
    <scope>NUCLEOTIDE SEQUENCE</scope>
</reference>
<gene>
    <name evidence="1" type="ORF">TCEB3V08_LOCUS8559</name>
</gene>
<name>A0A7R9D1Q7_TIMCR</name>
<evidence type="ECO:0000313" key="1">
    <source>
        <dbReference type="EMBL" id="CAD7406501.1"/>
    </source>
</evidence>